<feature type="transmembrane region" description="Helical" evidence="6">
    <location>
        <begin position="218"/>
        <end position="237"/>
    </location>
</feature>
<keyword evidence="5 6" id="KW-0472">Membrane</keyword>
<evidence type="ECO:0000256" key="5">
    <source>
        <dbReference type="ARBA" id="ARBA00023136"/>
    </source>
</evidence>
<dbReference type="PANTHER" id="PTHR30250">
    <property type="entry name" value="PST FAMILY PREDICTED COLANIC ACID TRANSPORTER"/>
    <property type="match status" value="1"/>
</dbReference>
<evidence type="ECO:0000313" key="8">
    <source>
        <dbReference type="Proteomes" id="UP000178372"/>
    </source>
</evidence>
<sequence length="416" mass="45716">MKKITSNIFVRGGVLLTVSSVVVNVSNYLFYVLTAKTIGPRGYGEIVTLFSYLTILSIPFSTIPSLLIRRLGYAGGVRLSVAKSFESWFLERLARWWFIIPLFFLVTFIIPPITNLRLSTSIILIFAVVVGVVASVYFSLLQGLRLFKESSILSVLTAFLKLSGVILVFFGLGSLNTIYVGIGISISIGVLYSYMVIKSLKVTSEKTTYTFKKGALSLITNRATLLTSASLLGITLIGNADITIVKRVFSDTQAGMYGAWSLFAKTIFYVLGPVNTLALIYFSAQETQRNQKKVMALTLIVLLIIGIGALFAYSTFTNHMIGIVLSKNFLDIAPVIPSAAIFGILYAGVNIMNTYFVAKKDNAQLVGFLTAPIYIGCLLLFGKTMGQVILINIFYASLLMGIFIFVFIRSNIKSYK</sequence>
<keyword evidence="3 6" id="KW-0812">Transmembrane</keyword>
<feature type="transmembrane region" description="Helical" evidence="6">
    <location>
        <begin position="120"/>
        <end position="140"/>
    </location>
</feature>
<evidence type="ECO:0000256" key="6">
    <source>
        <dbReference type="SAM" id="Phobius"/>
    </source>
</evidence>
<feature type="transmembrane region" description="Helical" evidence="6">
    <location>
        <begin position="336"/>
        <end position="358"/>
    </location>
</feature>
<comment type="caution">
    <text evidence="7">The sequence shown here is derived from an EMBL/GenBank/DDBJ whole genome shotgun (WGS) entry which is preliminary data.</text>
</comment>
<protein>
    <recommendedName>
        <fullName evidence="9">Polysaccharide biosynthesis protein C-terminal domain-containing protein</fullName>
    </recommendedName>
</protein>
<name>A0A1F7G933_9BACT</name>
<accession>A0A1F7G933</accession>
<proteinExistence type="predicted"/>
<keyword evidence="2" id="KW-1003">Cell membrane</keyword>
<keyword evidence="4 6" id="KW-1133">Transmembrane helix</keyword>
<organism evidence="7 8">
    <name type="scientific">Candidatus Roizmanbacteria bacterium RIFCSPHIGHO2_01_FULL_39_12b</name>
    <dbReference type="NCBI Taxonomy" id="1802030"/>
    <lineage>
        <taxon>Bacteria</taxon>
        <taxon>Candidatus Roizmaniibacteriota</taxon>
    </lineage>
</organism>
<feature type="transmembrane region" description="Helical" evidence="6">
    <location>
        <begin position="12"/>
        <end position="34"/>
    </location>
</feature>
<feature type="transmembrane region" description="Helical" evidence="6">
    <location>
        <begin position="152"/>
        <end position="172"/>
    </location>
</feature>
<evidence type="ECO:0000256" key="2">
    <source>
        <dbReference type="ARBA" id="ARBA00022475"/>
    </source>
</evidence>
<reference evidence="7 8" key="1">
    <citation type="journal article" date="2016" name="Nat. Commun.">
        <title>Thousands of microbial genomes shed light on interconnected biogeochemical processes in an aquifer system.</title>
        <authorList>
            <person name="Anantharaman K."/>
            <person name="Brown C.T."/>
            <person name="Hug L.A."/>
            <person name="Sharon I."/>
            <person name="Castelle C.J."/>
            <person name="Probst A.J."/>
            <person name="Thomas B.C."/>
            <person name="Singh A."/>
            <person name="Wilkins M.J."/>
            <person name="Karaoz U."/>
            <person name="Brodie E.L."/>
            <person name="Williams K.H."/>
            <person name="Hubbard S.S."/>
            <person name="Banfield J.F."/>
        </authorList>
    </citation>
    <scope>NUCLEOTIDE SEQUENCE [LARGE SCALE GENOMIC DNA]</scope>
</reference>
<evidence type="ECO:0000313" key="7">
    <source>
        <dbReference type="EMBL" id="OGK15424.1"/>
    </source>
</evidence>
<dbReference type="Proteomes" id="UP000178372">
    <property type="component" value="Unassembled WGS sequence"/>
</dbReference>
<feature type="transmembrane region" description="Helical" evidence="6">
    <location>
        <begin position="294"/>
        <end position="316"/>
    </location>
</feature>
<feature type="transmembrane region" description="Helical" evidence="6">
    <location>
        <begin position="257"/>
        <end position="282"/>
    </location>
</feature>
<evidence type="ECO:0008006" key="9">
    <source>
        <dbReference type="Google" id="ProtNLM"/>
    </source>
</evidence>
<feature type="transmembrane region" description="Helical" evidence="6">
    <location>
        <begin position="46"/>
        <end position="68"/>
    </location>
</feature>
<feature type="transmembrane region" description="Helical" evidence="6">
    <location>
        <begin position="388"/>
        <end position="408"/>
    </location>
</feature>
<dbReference type="InterPro" id="IPR050833">
    <property type="entry name" value="Poly_Biosynth_Transport"/>
</dbReference>
<dbReference type="EMBL" id="MFZF01000031">
    <property type="protein sequence ID" value="OGK15424.1"/>
    <property type="molecule type" value="Genomic_DNA"/>
</dbReference>
<dbReference type="PANTHER" id="PTHR30250:SF11">
    <property type="entry name" value="O-ANTIGEN TRANSPORTER-RELATED"/>
    <property type="match status" value="1"/>
</dbReference>
<comment type="subcellular location">
    <subcellularLocation>
        <location evidence="1">Cell membrane</location>
        <topology evidence="1">Multi-pass membrane protein</topology>
    </subcellularLocation>
</comment>
<dbReference type="GO" id="GO:0005886">
    <property type="term" value="C:plasma membrane"/>
    <property type="evidence" value="ECO:0007669"/>
    <property type="project" value="UniProtKB-SubCell"/>
</dbReference>
<dbReference type="AlphaFoldDB" id="A0A1F7G933"/>
<evidence type="ECO:0000256" key="3">
    <source>
        <dbReference type="ARBA" id="ARBA00022692"/>
    </source>
</evidence>
<feature type="transmembrane region" description="Helical" evidence="6">
    <location>
        <begin position="365"/>
        <end position="382"/>
    </location>
</feature>
<gene>
    <name evidence="7" type="ORF">A2690_05205</name>
</gene>
<evidence type="ECO:0000256" key="1">
    <source>
        <dbReference type="ARBA" id="ARBA00004651"/>
    </source>
</evidence>
<feature type="transmembrane region" description="Helical" evidence="6">
    <location>
        <begin position="178"/>
        <end position="197"/>
    </location>
</feature>
<feature type="transmembrane region" description="Helical" evidence="6">
    <location>
        <begin position="93"/>
        <end position="114"/>
    </location>
</feature>
<evidence type="ECO:0000256" key="4">
    <source>
        <dbReference type="ARBA" id="ARBA00022989"/>
    </source>
</evidence>